<evidence type="ECO:0008006" key="4">
    <source>
        <dbReference type="Google" id="ProtNLM"/>
    </source>
</evidence>
<dbReference type="Gene3D" id="3.40.50.2000">
    <property type="entry name" value="Glycogen Phosphorylase B"/>
    <property type="match status" value="1"/>
</dbReference>
<keyword evidence="3" id="KW-1185">Reference proteome</keyword>
<dbReference type="Proteomes" id="UP000027602">
    <property type="component" value="Chromosome"/>
</dbReference>
<proteinExistence type="predicted"/>
<dbReference type="AlphaFoldDB" id="I3EBA3"/>
<dbReference type="PANTHER" id="PTHR46401:SF2">
    <property type="entry name" value="GLYCOSYLTRANSFERASE WBBK-RELATED"/>
    <property type="match status" value="1"/>
</dbReference>
<protein>
    <recommendedName>
        <fullName evidence="4">Glycosyltransferase</fullName>
    </recommendedName>
</protein>
<dbReference type="OrthoDB" id="525353at2"/>
<keyword evidence="1" id="KW-0808">Transferase</keyword>
<dbReference type="STRING" id="796606.BMMGA3_15500"/>
<reference evidence="2 3" key="1">
    <citation type="journal article" date="2015" name="BMC Genomics">
        <title>Transcriptome analysis of thermophilic methylotrophic Bacillus methanolicus MGA3 using RNA-sequencing provides detailed insights into its previously uncharted transcriptional landscape.</title>
        <authorList>
            <person name="Irla M."/>
            <person name="Neshat A."/>
            <person name="Brautaset T."/>
            <person name="Ruckert C."/>
            <person name="Kalinowski J."/>
            <person name="Wendisch V.F."/>
        </authorList>
    </citation>
    <scope>NUCLEOTIDE SEQUENCE [LARGE SCALE GENOMIC DNA]</scope>
    <source>
        <strain evidence="3">MGA3 / ATCC 53907</strain>
    </source>
</reference>
<sequence length="421" mass="48914">MKVLIVSTQYPYPKDNGKKIILSSILEYFIERYGNRNVEYIVVGDSFLEEEPVVKVKLYNKPSVIKQVKNVFIYSGLLRKKSIQEAVLFSSKIKKRLIEYIENNGFDIVVYDTIRISQFFESYQFNNTKEFVYLDDLFSVRYEKMLKFIKKFPDVDFNVIGNFSKFLPVFAQKVVSFRILSKFLLEFERRLIKKKEIETAKAYSNSLLISQKETKLLNERSNCSTVKSIRPVVINRKEILYNRNFTGEPIFIFLGALNIPHNNVSIYNFIKLNMNKLIEEIPNIKLQIVGKNPSPKLIEIAENYPNNIELLGFVDNLDSLFSKACAMIVPLLFGSGVKLKALEAFSRGLPVIATDYGIEGIDLPLKGECIVENKIENYVHHMKMLTDKTVNEKMSKLSFEFFNSYYSKNAVYAQYDRLFQL</sequence>
<evidence type="ECO:0000313" key="2">
    <source>
        <dbReference type="EMBL" id="AIE61455.1"/>
    </source>
</evidence>
<gene>
    <name evidence="2" type="ORF">BMMGA3_15500</name>
</gene>
<dbReference type="CDD" id="cd03801">
    <property type="entry name" value="GT4_PimA-like"/>
    <property type="match status" value="1"/>
</dbReference>
<organism evidence="2 3">
    <name type="scientific">Bacillus methanolicus (strain MGA3 / ATCC 53907)</name>
    <dbReference type="NCBI Taxonomy" id="796606"/>
    <lineage>
        <taxon>Bacteria</taxon>
        <taxon>Bacillati</taxon>
        <taxon>Bacillota</taxon>
        <taxon>Bacilli</taxon>
        <taxon>Bacillales</taxon>
        <taxon>Bacillaceae</taxon>
        <taxon>Bacillus</taxon>
    </lineage>
</organism>
<dbReference type="KEGG" id="bmet:BMMGA3_15500"/>
<dbReference type="RefSeq" id="WP_003346628.1">
    <property type="nucleotide sequence ID" value="NZ_ADWW01000001.1"/>
</dbReference>
<dbReference type="HOGENOM" id="CLU_028014_3_1_9"/>
<dbReference type="EMBL" id="CP007739">
    <property type="protein sequence ID" value="AIE61455.1"/>
    <property type="molecule type" value="Genomic_DNA"/>
</dbReference>
<dbReference type="Pfam" id="PF13692">
    <property type="entry name" value="Glyco_trans_1_4"/>
    <property type="match status" value="1"/>
</dbReference>
<dbReference type="PANTHER" id="PTHR46401">
    <property type="entry name" value="GLYCOSYLTRANSFERASE WBBK-RELATED"/>
    <property type="match status" value="1"/>
</dbReference>
<dbReference type="GO" id="GO:0016757">
    <property type="term" value="F:glycosyltransferase activity"/>
    <property type="evidence" value="ECO:0007669"/>
    <property type="project" value="TreeGrafter"/>
</dbReference>
<evidence type="ECO:0000256" key="1">
    <source>
        <dbReference type="ARBA" id="ARBA00022679"/>
    </source>
</evidence>
<dbReference type="GO" id="GO:0009103">
    <property type="term" value="P:lipopolysaccharide biosynthetic process"/>
    <property type="evidence" value="ECO:0007669"/>
    <property type="project" value="TreeGrafter"/>
</dbReference>
<dbReference type="eggNOG" id="COG0438">
    <property type="taxonomic scope" value="Bacteria"/>
</dbReference>
<dbReference type="SUPFAM" id="SSF53756">
    <property type="entry name" value="UDP-Glycosyltransferase/glycogen phosphorylase"/>
    <property type="match status" value="1"/>
</dbReference>
<name>I3EBA3_BACMM</name>
<evidence type="ECO:0000313" key="3">
    <source>
        <dbReference type="Proteomes" id="UP000027602"/>
    </source>
</evidence>
<accession>I3EBA3</accession>